<dbReference type="InterPro" id="IPR011990">
    <property type="entry name" value="TPR-like_helical_dom_sf"/>
</dbReference>
<evidence type="ECO:0000259" key="5">
    <source>
        <dbReference type="SMART" id="SM00382"/>
    </source>
</evidence>
<dbReference type="InterPro" id="IPR003593">
    <property type="entry name" value="AAA+_ATPase"/>
</dbReference>
<organism evidence="6 7">
    <name type="scientific">Flavobacterium turcicum</name>
    <dbReference type="NCBI Taxonomy" id="2764718"/>
    <lineage>
        <taxon>Bacteria</taxon>
        <taxon>Pseudomonadati</taxon>
        <taxon>Bacteroidota</taxon>
        <taxon>Flavobacteriia</taxon>
        <taxon>Flavobacteriales</taxon>
        <taxon>Flavobacteriaceae</taxon>
        <taxon>Flavobacterium</taxon>
    </lineage>
</organism>
<protein>
    <submittedName>
        <fullName evidence="6">AAA family ATPase</fullName>
    </submittedName>
</protein>
<dbReference type="SUPFAM" id="SSF48452">
    <property type="entry name" value="TPR-like"/>
    <property type="match status" value="1"/>
</dbReference>
<dbReference type="InterPro" id="IPR019734">
    <property type="entry name" value="TPR_rpt"/>
</dbReference>
<comment type="caution">
    <text evidence="6">The sequence shown here is derived from an EMBL/GenBank/DDBJ whole genome shotgun (WGS) entry which is preliminary data.</text>
</comment>
<dbReference type="SUPFAM" id="SSF52540">
    <property type="entry name" value="P-loop containing nucleoside triphosphate hydrolases"/>
    <property type="match status" value="1"/>
</dbReference>
<dbReference type="InterPro" id="IPR003959">
    <property type="entry name" value="ATPase_AAA_core"/>
</dbReference>
<dbReference type="RefSeq" id="WP_166136932.1">
    <property type="nucleotide sequence ID" value="NZ_JAAOBY010000005.1"/>
</dbReference>
<name>A0ABR7JGE2_9FLAO</name>
<evidence type="ECO:0000256" key="3">
    <source>
        <dbReference type="PROSITE-ProRule" id="PRU00339"/>
    </source>
</evidence>
<dbReference type="Gene3D" id="3.40.50.300">
    <property type="entry name" value="P-loop containing nucleotide triphosphate hydrolases"/>
    <property type="match status" value="1"/>
</dbReference>
<gene>
    <name evidence="6" type="ORF">H8R26_08390</name>
</gene>
<dbReference type="Gene3D" id="1.25.40.10">
    <property type="entry name" value="Tetratricopeptide repeat domain"/>
    <property type="match status" value="1"/>
</dbReference>
<dbReference type="PANTHER" id="PTHR23077">
    <property type="entry name" value="AAA-FAMILY ATPASE"/>
    <property type="match status" value="1"/>
</dbReference>
<keyword evidence="7" id="KW-1185">Reference proteome</keyword>
<dbReference type="Pfam" id="PF14559">
    <property type="entry name" value="TPR_19"/>
    <property type="match status" value="1"/>
</dbReference>
<feature type="repeat" description="TPR" evidence="3">
    <location>
        <begin position="52"/>
        <end position="85"/>
    </location>
</feature>
<reference evidence="6 7" key="1">
    <citation type="submission" date="2020-08" db="EMBL/GenBank/DDBJ databases">
        <title>Description of novel Flavobacterium F-400 isolate.</title>
        <authorList>
            <person name="Saticioglu I."/>
            <person name="Duman M."/>
            <person name="Altun S."/>
        </authorList>
    </citation>
    <scope>NUCLEOTIDE SEQUENCE [LARGE SCALE GENOMIC DNA]</scope>
    <source>
        <strain evidence="6 7">F-400</strain>
    </source>
</reference>
<feature type="domain" description="AAA+ ATPase" evidence="5">
    <location>
        <begin position="197"/>
        <end position="334"/>
    </location>
</feature>
<dbReference type="Pfam" id="PF00004">
    <property type="entry name" value="AAA"/>
    <property type="match status" value="1"/>
</dbReference>
<dbReference type="SMART" id="SM00382">
    <property type="entry name" value="AAA"/>
    <property type="match status" value="1"/>
</dbReference>
<dbReference type="InterPro" id="IPR003960">
    <property type="entry name" value="ATPase_AAA_CS"/>
</dbReference>
<dbReference type="PANTHER" id="PTHR23077:SF171">
    <property type="entry name" value="NUCLEAR VALOSIN-CONTAINING PROTEIN-LIKE"/>
    <property type="match status" value="1"/>
</dbReference>
<dbReference type="SMART" id="SM00028">
    <property type="entry name" value="TPR"/>
    <property type="match status" value="3"/>
</dbReference>
<dbReference type="EMBL" id="JACRUM010000004">
    <property type="protein sequence ID" value="MBC5863438.1"/>
    <property type="molecule type" value="Genomic_DNA"/>
</dbReference>
<dbReference type="InterPro" id="IPR027417">
    <property type="entry name" value="P-loop_NTPase"/>
</dbReference>
<evidence type="ECO:0000313" key="7">
    <source>
        <dbReference type="Proteomes" id="UP000621670"/>
    </source>
</evidence>
<keyword evidence="1 4" id="KW-0547">Nucleotide-binding</keyword>
<evidence type="ECO:0000256" key="1">
    <source>
        <dbReference type="ARBA" id="ARBA00022741"/>
    </source>
</evidence>
<sequence>MDTIDSLEEALQFSPNNIPLRLLLANTLAKKIRFPEAEAHYLAILNLDSNHIEAKLGLSSVYFQQAAYSKSIVILEDVLRMQPSNVSALLLYTRVLVQENSIAEAIESYQKILAIQPQFQDEELDAILKRSTLTEAKPFGTNDEDANEAVEKAFITTKPSINFEHVGGMEEVKKEIEMKIIHPLNFADLYKSYGKKTGGGILLYGPPGCGKTFIAKATAGQINANFITVGLNDILDMWVGNSEKNLHEVFEYARRNTPCVLFFDEIDALGASRNDMKHSSSKVLINQFLQELDGVDTSNDGVLILGATNAPWHLDNAFRRPGRFDRIIFVPPPDDAAKESILEIKLKDKPLQQIDYKKVVKSLTDFSGADIGAVIDIAIEKKLEVAFKTGIPEPLGNQDLIEASKKHKPSTKEWFQTAKNFALYANESGLYDPILQFLKIKK</sequence>
<evidence type="ECO:0000256" key="4">
    <source>
        <dbReference type="RuleBase" id="RU003651"/>
    </source>
</evidence>
<dbReference type="PROSITE" id="PS00674">
    <property type="entry name" value="AAA"/>
    <property type="match status" value="1"/>
</dbReference>
<dbReference type="PROSITE" id="PS50005">
    <property type="entry name" value="TPR"/>
    <property type="match status" value="2"/>
</dbReference>
<keyword evidence="2 4" id="KW-0067">ATP-binding</keyword>
<accession>A0ABR7JGE2</accession>
<proteinExistence type="inferred from homology"/>
<dbReference type="InterPro" id="IPR050168">
    <property type="entry name" value="AAA_ATPase_domain"/>
</dbReference>
<comment type="similarity">
    <text evidence="4">Belongs to the AAA ATPase family.</text>
</comment>
<feature type="repeat" description="TPR" evidence="3">
    <location>
        <begin position="86"/>
        <end position="119"/>
    </location>
</feature>
<evidence type="ECO:0000313" key="6">
    <source>
        <dbReference type="EMBL" id="MBC5863438.1"/>
    </source>
</evidence>
<evidence type="ECO:0000256" key="2">
    <source>
        <dbReference type="ARBA" id="ARBA00022840"/>
    </source>
</evidence>
<dbReference type="Proteomes" id="UP000621670">
    <property type="component" value="Unassembled WGS sequence"/>
</dbReference>
<dbReference type="Gene3D" id="1.10.8.60">
    <property type="match status" value="1"/>
</dbReference>
<keyword evidence="3" id="KW-0802">TPR repeat</keyword>